<feature type="transmembrane region" description="Helical" evidence="5">
    <location>
        <begin position="78"/>
        <end position="97"/>
    </location>
</feature>
<evidence type="ECO:0000256" key="1">
    <source>
        <dbReference type="ARBA" id="ARBA00004141"/>
    </source>
</evidence>
<comment type="subcellular location">
    <subcellularLocation>
        <location evidence="5">Cell membrane</location>
        <topology evidence="5">Multi-pass membrane protein</topology>
    </subcellularLocation>
    <subcellularLocation>
        <location evidence="1">Membrane</location>
        <topology evidence="1">Multi-pass membrane protein</topology>
    </subcellularLocation>
</comment>
<feature type="transmembrane region" description="Helical" evidence="5">
    <location>
        <begin position="155"/>
        <end position="178"/>
    </location>
</feature>
<keyword evidence="3 5" id="KW-1133">Transmembrane helix</keyword>
<dbReference type="HOGENOM" id="CLU_039483_5_2_0"/>
<accession>E8WWP6</accession>
<dbReference type="Pfam" id="PF01061">
    <property type="entry name" value="ABC2_membrane"/>
    <property type="match status" value="1"/>
</dbReference>
<evidence type="ECO:0000259" key="6">
    <source>
        <dbReference type="PROSITE" id="PS51012"/>
    </source>
</evidence>
<sequence>MATLAVTHSVVATERTFGGTVQIFVKEAKYEFLKLARTKTFSLSTIGFPVMFYVLFGLSNKGHEMDGMDAAKYMLASYAAFGVIGAALFGVGVGMASERALGWLELKRSSPMPAMAYLVSKCISAQAFGLIIVSLLMGLAVAFGGVHLTGREVVMVLGMTVAGSIPFAALGLLIALLVPPNAASGVINLIYLPMSFMSGLWIPIQYLPKFLRPIAPYLPACHLSQLMETIFGYQQIGSTAGHWEGLAGFTLLVLGACWAVFQRAEQDA</sequence>
<keyword evidence="4 5" id="KW-0472">Membrane</keyword>
<name>E8WWP6_GRATM</name>
<comment type="similarity">
    <text evidence="5">Belongs to the ABC-2 integral membrane protein family.</text>
</comment>
<keyword evidence="8" id="KW-1185">Reference proteome</keyword>
<dbReference type="PROSITE" id="PS51012">
    <property type="entry name" value="ABC_TM2"/>
    <property type="match status" value="1"/>
</dbReference>
<reference evidence="8" key="1">
    <citation type="submission" date="2011-01" db="EMBL/GenBank/DDBJ databases">
        <title>Complete sequence of chromosome of Acidobacterium sp. MP5ACTX9.</title>
        <authorList>
            <consortium name="US DOE Joint Genome Institute"/>
            <person name="Lucas S."/>
            <person name="Copeland A."/>
            <person name="Lapidus A."/>
            <person name="Cheng J.-F."/>
            <person name="Goodwin L."/>
            <person name="Pitluck S."/>
            <person name="Teshima H."/>
            <person name="Detter J.C."/>
            <person name="Han C."/>
            <person name="Tapia R."/>
            <person name="Land M."/>
            <person name="Hauser L."/>
            <person name="Kyrpides N."/>
            <person name="Ivanova N."/>
            <person name="Ovchinnikova G."/>
            <person name="Pagani I."/>
            <person name="Rawat S.R."/>
            <person name="Mannisto M."/>
            <person name="Haggblom M.M."/>
            <person name="Woyke T."/>
        </authorList>
    </citation>
    <scope>NUCLEOTIDE SEQUENCE [LARGE SCALE GENOMIC DNA]</scope>
    <source>
        <strain evidence="8">MP5ACTX9</strain>
    </source>
</reference>
<dbReference type="PRINTS" id="PR00164">
    <property type="entry name" value="ABC2TRNSPORT"/>
</dbReference>
<dbReference type="InterPro" id="IPR013525">
    <property type="entry name" value="ABC2_TM"/>
</dbReference>
<dbReference type="GO" id="GO:0140359">
    <property type="term" value="F:ABC-type transporter activity"/>
    <property type="evidence" value="ECO:0007669"/>
    <property type="project" value="InterPro"/>
</dbReference>
<evidence type="ECO:0000256" key="5">
    <source>
        <dbReference type="RuleBase" id="RU361157"/>
    </source>
</evidence>
<organism evidence="8">
    <name type="scientific">Granulicella tundricola (strain ATCC BAA-1859 / DSM 23138 / MP5ACTX9)</name>
    <dbReference type="NCBI Taxonomy" id="1198114"/>
    <lineage>
        <taxon>Bacteria</taxon>
        <taxon>Pseudomonadati</taxon>
        <taxon>Acidobacteriota</taxon>
        <taxon>Terriglobia</taxon>
        <taxon>Terriglobales</taxon>
        <taxon>Acidobacteriaceae</taxon>
        <taxon>Granulicella</taxon>
    </lineage>
</organism>
<evidence type="ECO:0000313" key="7">
    <source>
        <dbReference type="EMBL" id="ADW67374.1"/>
    </source>
</evidence>
<evidence type="ECO:0000313" key="8">
    <source>
        <dbReference type="Proteomes" id="UP000000343"/>
    </source>
</evidence>
<dbReference type="KEGG" id="acm:AciX9_0302"/>
<evidence type="ECO:0000256" key="2">
    <source>
        <dbReference type="ARBA" id="ARBA00022692"/>
    </source>
</evidence>
<dbReference type="PANTHER" id="PTHR43229">
    <property type="entry name" value="NODULATION PROTEIN J"/>
    <property type="match status" value="1"/>
</dbReference>
<dbReference type="PANTHER" id="PTHR43229:SF3">
    <property type="entry name" value="ABC-TYPE MULTIDRUG TRANSPORT SYSTEM, PERMEASE COMPONENT"/>
    <property type="match status" value="1"/>
</dbReference>
<keyword evidence="5" id="KW-0813">Transport</keyword>
<dbReference type="InterPro" id="IPR047817">
    <property type="entry name" value="ABC2_TM_bact-type"/>
</dbReference>
<keyword evidence="5" id="KW-1003">Cell membrane</keyword>
<proteinExistence type="inferred from homology"/>
<protein>
    <recommendedName>
        <fullName evidence="5">Transport permease protein</fullName>
    </recommendedName>
</protein>
<dbReference type="InterPro" id="IPR051784">
    <property type="entry name" value="Nod_factor_ABC_transporter"/>
</dbReference>
<dbReference type="PaxDb" id="1198114-AciX9_0302"/>
<dbReference type="AlphaFoldDB" id="E8WWP6"/>
<feature type="transmembrane region" description="Helical" evidence="5">
    <location>
        <begin position="185"/>
        <end position="204"/>
    </location>
</feature>
<dbReference type="GO" id="GO:0043190">
    <property type="term" value="C:ATP-binding cassette (ABC) transporter complex"/>
    <property type="evidence" value="ECO:0007669"/>
    <property type="project" value="InterPro"/>
</dbReference>
<evidence type="ECO:0000256" key="4">
    <source>
        <dbReference type="ARBA" id="ARBA00023136"/>
    </source>
</evidence>
<feature type="transmembrane region" description="Helical" evidence="5">
    <location>
        <begin position="243"/>
        <end position="261"/>
    </location>
</feature>
<feature type="transmembrane region" description="Helical" evidence="5">
    <location>
        <begin position="118"/>
        <end position="143"/>
    </location>
</feature>
<dbReference type="EMBL" id="CP002480">
    <property type="protein sequence ID" value="ADW67374.1"/>
    <property type="molecule type" value="Genomic_DNA"/>
</dbReference>
<keyword evidence="2 5" id="KW-0812">Transmembrane</keyword>
<feature type="transmembrane region" description="Helical" evidence="5">
    <location>
        <begin position="40"/>
        <end position="58"/>
    </location>
</feature>
<feature type="domain" description="ABC transmembrane type-2" evidence="6">
    <location>
        <begin position="40"/>
        <end position="264"/>
    </location>
</feature>
<dbReference type="PIRSF" id="PIRSF006648">
    <property type="entry name" value="DrrB"/>
    <property type="match status" value="1"/>
</dbReference>
<dbReference type="InterPro" id="IPR000412">
    <property type="entry name" value="ABC_2_transport"/>
</dbReference>
<gene>
    <name evidence="7" type="ordered locus">AciX9_0302</name>
</gene>
<dbReference type="RefSeq" id="WP_013578702.1">
    <property type="nucleotide sequence ID" value="NC_015064.1"/>
</dbReference>
<dbReference type="OrthoDB" id="63188at2"/>
<dbReference type="Proteomes" id="UP000000343">
    <property type="component" value="Chromosome"/>
</dbReference>
<dbReference type="STRING" id="1198114.AciX9_0302"/>
<evidence type="ECO:0000256" key="3">
    <source>
        <dbReference type="ARBA" id="ARBA00022989"/>
    </source>
</evidence>
<dbReference type="eggNOG" id="COG0842">
    <property type="taxonomic scope" value="Bacteria"/>
</dbReference>